<evidence type="ECO:0000313" key="2">
    <source>
        <dbReference type="EMBL" id="KGH45244.1"/>
    </source>
</evidence>
<dbReference type="AlphaFoldDB" id="A0A098Y454"/>
<dbReference type="Pfam" id="PF04443">
    <property type="entry name" value="LuxE"/>
    <property type="match status" value="1"/>
</dbReference>
<evidence type="ECO:0000259" key="1">
    <source>
        <dbReference type="Pfam" id="PF04443"/>
    </source>
</evidence>
<sequence>MSNSEPEPLDLDARLLTWIEQAVQRWDDAGPGEAGEAEFDRLALDLFADQYERNTPYRRFCRARGAEPGRIARWEQIPPVPLSAFKELTLSCDPPERAAAIFMTSGSTDPSRRGRNHHPHLRLYDASLRVNFRHWFLPDREQIRLLVLNPPPAQQPDSSLAYFLGRLVDSFGAPGSGCFVEEEGLDVDGLTAALAEAERDGVTVGLLGTSFAYVHLLDALEATDTSFALPAGSRLLDTGGFKGRSREVSAEALRAAFRSRLGIPEAWCVNYYGMTEISTQYYDTSLRRAWLGQDAVPGVKAVPPWARLRVVDPGTGEPVPAGERGLLVHYDLANRGSCLAVLAEDVGYLAPGLAVGTPSNEFVLLGRAQGSEARGCSIALDEMLVANRGRRR</sequence>
<dbReference type="RefSeq" id="WP_036338163.1">
    <property type="nucleotide sequence ID" value="NZ_JPMX01000084.1"/>
</dbReference>
<reference evidence="2 3" key="1">
    <citation type="submission" date="2014-07" db="EMBL/GenBank/DDBJ databases">
        <title>Biosystematic studies on Modestobacter strains isolated from extreme hyper-arid desert soil and from historic building.</title>
        <authorList>
            <person name="Bukarasam K."/>
            <person name="Bull A."/>
            <person name="Girard G."/>
            <person name="van Wezel G."/>
            <person name="Goodfellow M."/>
        </authorList>
    </citation>
    <scope>NUCLEOTIDE SEQUENCE [LARGE SCALE GENOMIC DNA]</scope>
    <source>
        <strain evidence="2 3">KNN45-2b</strain>
    </source>
</reference>
<dbReference type="InterPro" id="IPR007534">
    <property type="entry name" value="LuxE"/>
</dbReference>
<name>A0A098Y454_9ACTN</name>
<dbReference type="STRING" id="1522368.IN07_18405"/>
<evidence type="ECO:0000313" key="3">
    <source>
        <dbReference type="Proteomes" id="UP000029713"/>
    </source>
</evidence>
<dbReference type="Gene3D" id="3.40.50.12780">
    <property type="entry name" value="N-terminal domain of ligase-like"/>
    <property type="match status" value="1"/>
</dbReference>
<protein>
    <recommendedName>
        <fullName evidence="1">Acyl-protein synthetase LuxE domain-containing protein</fullName>
    </recommendedName>
</protein>
<comment type="caution">
    <text evidence="2">The sequence shown here is derived from an EMBL/GenBank/DDBJ whole genome shotgun (WGS) entry which is preliminary data.</text>
</comment>
<dbReference type="Proteomes" id="UP000029713">
    <property type="component" value="Unassembled WGS sequence"/>
</dbReference>
<accession>A0A098Y454</accession>
<dbReference type="OrthoDB" id="182577at2"/>
<feature type="domain" description="Acyl-protein synthetase LuxE" evidence="1">
    <location>
        <begin position="39"/>
        <end position="384"/>
    </location>
</feature>
<proteinExistence type="predicted"/>
<keyword evidence="3" id="KW-1185">Reference proteome</keyword>
<dbReference type="InterPro" id="IPR042099">
    <property type="entry name" value="ANL_N_sf"/>
</dbReference>
<gene>
    <name evidence="2" type="ORF">IN07_18405</name>
</gene>
<dbReference type="GO" id="GO:0047474">
    <property type="term" value="F:long-chain fatty acid--protein ligase activity"/>
    <property type="evidence" value="ECO:0007669"/>
    <property type="project" value="InterPro"/>
</dbReference>
<dbReference type="EMBL" id="JPMX01000084">
    <property type="protein sequence ID" value="KGH45244.1"/>
    <property type="molecule type" value="Genomic_DNA"/>
</dbReference>
<dbReference type="SUPFAM" id="SSF56801">
    <property type="entry name" value="Acetyl-CoA synthetase-like"/>
    <property type="match status" value="1"/>
</dbReference>
<organism evidence="2 3">
    <name type="scientific">Modestobacter caceresii</name>
    <dbReference type="NCBI Taxonomy" id="1522368"/>
    <lineage>
        <taxon>Bacteria</taxon>
        <taxon>Bacillati</taxon>
        <taxon>Actinomycetota</taxon>
        <taxon>Actinomycetes</taxon>
        <taxon>Geodermatophilales</taxon>
        <taxon>Geodermatophilaceae</taxon>
        <taxon>Modestobacter</taxon>
    </lineage>
</organism>
<dbReference type="GO" id="GO:0008218">
    <property type="term" value="P:bioluminescence"/>
    <property type="evidence" value="ECO:0007669"/>
    <property type="project" value="InterPro"/>
</dbReference>